<reference evidence="1 2" key="1">
    <citation type="submission" date="2016-06" db="EMBL/GenBank/DDBJ databases">
        <authorList>
            <person name="Kjaerup R.B."/>
            <person name="Dalgaard T.S."/>
            <person name="Juul-Madsen H.R."/>
        </authorList>
    </citation>
    <scope>NUCLEOTIDE SEQUENCE [LARGE SCALE GENOMIC DNA]</scope>
</reference>
<organism evidence="1 2">
    <name type="scientific">Zymoseptoria tritici (strain ST99CH_3D7)</name>
    <dbReference type="NCBI Taxonomy" id="1276538"/>
    <lineage>
        <taxon>Eukaryota</taxon>
        <taxon>Fungi</taxon>
        <taxon>Dikarya</taxon>
        <taxon>Ascomycota</taxon>
        <taxon>Pezizomycotina</taxon>
        <taxon>Dothideomycetes</taxon>
        <taxon>Dothideomycetidae</taxon>
        <taxon>Mycosphaerellales</taxon>
        <taxon>Mycosphaerellaceae</taxon>
        <taxon>Zymoseptoria</taxon>
    </lineage>
</organism>
<keyword evidence="2" id="KW-1185">Reference proteome</keyword>
<proteinExistence type="predicted"/>
<dbReference type="EMBL" id="LT853700">
    <property type="protein sequence ID" value="SMQ54096.1"/>
    <property type="molecule type" value="Genomic_DNA"/>
</dbReference>
<dbReference type="AlphaFoldDB" id="A0A1X7S330"/>
<evidence type="ECO:0000313" key="1">
    <source>
        <dbReference type="EMBL" id="SMQ54096.1"/>
    </source>
</evidence>
<name>A0A1X7S330_ZYMT9</name>
<dbReference type="Proteomes" id="UP000215127">
    <property type="component" value="Chromosome 9"/>
</dbReference>
<protein>
    <submittedName>
        <fullName evidence="1">Uncharacterized protein</fullName>
    </submittedName>
</protein>
<evidence type="ECO:0000313" key="2">
    <source>
        <dbReference type="Proteomes" id="UP000215127"/>
    </source>
</evidence>
<sequence>MEWGGVKWHARRIVATFAKRPDQREAELPTTTFIALRSLTSTWTYRDQSNKALQSTLKAATTSFALSTP</sequence>
<accession>A0A1X7S330</accession>
<gene>
    <name evidence="1" type="ORF">ZT3D7_G9250</name>
</gene>